<name>A0ABY7AQD3_9ALTE</name>
<dbReference type="RefSeq" id="WP_268075024.1">
    <property type="nucleotide sequence ID" value="NZ_CP109965.1"/>
</dbReference>
<evidence type="ECO:0008006" key="3">
    <source>
        <dbReference type="Google" id="ProtNLM"/>
    </source>
</evidence>
<reference evidence="1" key="1">
    <citation type="submission" date="2022-10" db="EMBL/GenBank/DDBJ databases">
        <title>Catenovulum adriacola sp. nov. isolated in the Harbour of Susak.</title>
        <authorList>
            <person name="Schoch T."/>
            <person name="Reich S.J."/>
            <person name="Stoeferle S."/>
            <person name="Flaiz M."/>
            <person name="Kazda M."/>
            <person name="Riedel C.U."/>
            <person name="Duerre P."/>
        </authorList>
    </citation>
    <scope>NUCLEOTIDE SEQUENCE</scope>
    <source>
        <strain evidence="1">TS8</strain>
    </source>
</reference>
<dbReference type="EMBL" id="CP109965">
    <property type="protein sequence ID" value="WAJ70675.1"/>
    <property type="molecule type" value="Genomic_DNA"/>
</dbReference>
<protein>
    <recommendedName>
        <fullName evidence="3">HipA-like protein</fullName>
    </recommendedName>
</protein>
<sequence>MSESNVCYCLMQHYALEPIGELSAVFDSFTGETHFVSPPLSDLLNKKPHSPFTPFRLRQPVTDDDYILEQQLASAIKLGMIKAI</sequence>
<proteinExistence type="predicted"/>
<gene>
    <name evidence="1" type="ORF">OLW01_02345</name>
</gene>
<evidence type="ECO:0000313" key="2">
    <source>
        <dbReference type="Proteomes" id="UP001163726"/>
    </source>
</evidence>
<keyword evidence="2" id="KW-1185">Reference proteome</keyword>
<accession>A0ABY7AQD3</accession>
<organism evidence="1 2">
    <name type="scientific">Catenovulum adriaticum</name>
    <dbReference type="NCBI Taxonomy" id="2984846"/>
    <lineage>
        <taxon>Bacteria</taxon>
        <taxon>Pseudomonadati</taxon>
        <taxon>Pseudomonadota</taxon>
        <taxon>Gammaproteobacteria</taxon>
        <taxon>Alteromonadales</taxon>
        <taxon>Alteromonadaceae</taxon>
        <taxon>Catenovulum</taxon>
    </lineage>
</organism>
<dbReference type="Proteomes" id="UP001163726">
    <property type="component" value="Chromosome"/>
</dbReference>
<evidence type="ECO:0000313" key="1">
    <source>
        <dbReference type="EMBL" id="WAJ70675.1"/>
    </source>
</evidence>